<dbReference type="PANTHER" id="PTHR43649:SF33">
    <property type="entry name" value="POLYGALACTURONAN_RHAMNOGALACTURONAN-BINDING PROTEIN YTCQ"/>
    <property type="match status" value="1"/>
</dbReference>
<dbReference type="SUPFAM" id="SSF53850">
    <property type="entry name" value="Periplasmic binding protein-like II"/>
    <property type="match status" value="1"/>
</dbReference>
<keyword evidence="4" id="KW-0564">Palmitate</keyword>
<dbReference type="PROSITE" id="PS51257">
    <property type="entry name" value="PROKAR_LIPOPROTEIN"/>
    <property type="match status" value="1"/>
</dbReference>
<name>A0A920CBR4_9BACL</name>
<evidence type="ECO:0000256" key="2">
    <source>
        <dbReference type="ARBA" id="ARBA00022729"/>
    </source>
</evidence>
<dbReference type="Gene3D" id="3.40.190.10">
    <property type="entry name" value="Periplasmic binding protein-like II"/>
    <property type="match status" value="2"/>
</dbReference>
<feature type="signal peptide" evidence="7">
    <location>
        <begin position="1"/>
        <end position="27"/>
    </location>
</feature>
<sequence length="538" mass="60204">MITTKKMGTFIAIAALLSLTLAGCAKGGNQGDGSTTDGKPSISSAIYDRGSVPPSEGTVEKNRWTKWINENGPVNVTFTAIPRWESGEKYNTLFASKTAPDLIFEYDSGLRDQLYNQKQLMPIDDMIEKYSTDYKQLLEQNPLLKKLAIKSDGKMYEFGHINGLATNHVLYIREDWLKKLNLDVPKTTEDLYRVAKAFTEQDPDGNGKKDTYGYSLSFVTANITDKIFQNVGWVIEDGKLIHDWDRQKAATIFKKRLYDEGLVDKDFLADKNGEKARQDFINGKLGMFGMNNGADAPGLQLLEALRKNDPNAVIRAIPLPKSEFGQFSPAVQNPIQMTAAVNARAKNPEAVMKYVDFLVKKDTQKTLRYGIEGEHWKEAGGCPAVIDKEKNDKELSYNIDYQMLTNKTDFGKCGTFASTLDPSKPLEKEFLGIIDQAKEAYLDPSRPLASIASDEHMPSPPQNIQLIQSNAGQPMGDIINKVVVSGSSYSVDQAMKDIKSVWDKAGGQQVDEWYAKWYDENKDKAFLTPDMYKIEINQ</sequence>
<evidence type="ECO:0000256" key="1">
    <source>
        <dbReference type="ARBA" id="ARBA00022475"/>
    </source>
</evidence>
<dbReference type="AlphaFoldDB" id="A0A920CBR4"/>
<dbReference type="Pfam" id="PF01547">
    <property type="entry name" value="SBP_bac_1"/>
    <property type="match status" value="1"/>
</dbReference>
<comment type="caution">
    <text evidence="8">The sequence shown here is derived from an EMBL/GenBank/DDBJ whole genome shotgun (WGS) entry which is preliminary data.</text>
</comment>
<dbReference type="RefSeq" id="WP_201452243.1">
    <property type="nucleotide sequence ID" value="NZ_BORQ01000002.1"/>
</dbReference>
<dbReference type="EMBL" id="BORQ01000002">
    <property type="protein sequence ID" value="GIO31239.1"/>
    <property type="molecule type" value="Genomic_DNA"/>
</dbReference>
<evidence type="ECO:0000256" key="6">
    <source>
        <dbReference type="SAM" id="MobiDB-lite"/>
    </source>
</evidence>
<proteinExistence type="predicted"/>
<protein>
    <submittedName>
        <fullName evidence="8">Sugar ABC transporter substrate-binding protein</fullName>
    </submittedName>
</protein>
<evidence type="ECO:0000256" key="3">
    <source>
        <dbReference type="ARBA" id="ARBA00023136"/>
    </source>
</evidence>
<accession>A0A920CBR4</accession>
<dbReference type="Proteomes" id="UP000679779">
    <property type="component" value="Unassembled WGS sequence"/>
</dbReference>
<gene>
    <name evidence="8" type="ORF">J2TS6_23800</name>
</gene>
<dbReference type="PANTHER" id="PTHR43649">
    <property type="entry name" value="ARABINOSE-BINDING PROTEIN-RELATED"/>
    <property type="match status" value="1"/>
</dbReference>
<reference evidence="8" key="1">
    <citation type="submission" date="2021-03" db="EMBL/GenBank/DDBJ databases">
        <title>Antimicrobial resistance genes in bacteria isolated from Japanese honey, and their potential for conferring macrolide and lincosamide resistance in the American foulbrood pathogen Paenibacillus larvae.</title>
        <authorList>
            <person name="Okamoto M."/>
            <person name="Kumagai M."/>
            <person name="Kanamori H."/>
            <person name="Takamatsu D."/>
        </authorList>
    </citation>
    <scope>NUCLEOTIDE SEQUENCE</scope>
    <source>
        <strain evidence="8">J2TS6</strain>
    </source>
</reference>
<evidence type="ECO:0000256" key="7">
    <source>
        <dbReference type="SAM" id="SignalP"/>
    </source>
</evidence>
<organism evidence="8 9">
    <name type="scientific">Paenibacillus albilobatus</name>
    <dbReference type="NCBI Taxonomy" id="2716884"/>
    <lineage>
        <taxon>Bacteria</taxon>
        <taxon>Bacillati</taxon>
        <taxon>Bacillota</taxon>
        <taxon>Bacilli</taxon>
        <taxon>Bacillales</taxon>
        <taxon>Paenibacillaceae</taxon>
        <taxon>Paenibacillus</taxon>
    </lineage>
</organism>
<evidence type="ECO:0000313" key="8">
    <source>
        <dbReference type="EMBL" id="GIO31239.1"/>
    </source>
</evidence>
<evidence type="ECO:0000256" key="5">
    <source>
        <dbReference type="ARBA" id="ARBA00023288"/>
    </source>
</evidence>
<feature type="chain" id="PRO_5037495231" evidence="7">
    <location>
        <begin position="28"/>
        <end position="538"/>
    </location>
</feature>
<evidence type="ECO:0000313" key="9">
    <source>
        <dbReference type="Proteomes" id="UP000679779"/>
    </source>
</evidence>
<keyword evidence="5" id="KW-0449">Lipoprotein</keyword>
<keyword evidence="3" id="KW-0472">Membrane</keyword>
<dbReference type="InterPro" id="IPR006059">
    <property type="entry name" value="SBP"/>
</dbReference>
<evidence type="ECO:0000256" key="4">
    <source>
        <dbReference type="ARBA" id="ARBA00023139"/>
    </source>
</evidence>
<keyword evidence="1" id="KW-1003">Cell membrane</keyword>
<keyword evidence="9" id="KW-1185">Reference proteome</keyword>
<feature type="region of interest" description="Disordered" evidence="6">
    <location>
        <begin position="28"/>
        <end position="58"/>
    </location>
</feature>
<keyword evidence="2 7" id="KW-0732">Signal</keyword>
<dbReference type="InterPro" id="IPR050490">
    <property type="entry name" value="Bact_solute-bd_prot1"/>
</dbReference>
<feature type="compositionally biased region" description="Polar residues" evidence="6">
    <location>
        <begin position="32"/>
        <end position="44"/>
    </location>
</feature>